<keyword evidence="5" id="KW-0325">Glycoprotein</keyword>
<dbReference type="PANTHER" id="PTHR24034:SF209">
    <property type="entry name" value="EGF-LIKE DOMAIN-CONTAINING PROTEIN"/>
    <property type="match status" value="1"/>
</dbReference>
<evidence type="ECO:0000256" key="3">
    <source>
        <dbReference type="ARBA" id="ARBA00022737"/>
    </source>
</evidence>
<dbReference type="GO" id="GO:0005509">
    <property type="term" value="F:calcium ion binding"/>
    <property type="evidence" value="ECO:0007669"/>
    <property type="project" value="InterPro"/>
</dbReference>
<dbReference type="InterPro" id="IPR026823">
    <property type="entry name" value="cEGF"/>
</dbReference>
<evidence type="ECO:0000259" key="7">
    <source>
        <dbReference type="PROSITE" id="PS50026"/>
    </source>
</evidence>
<dbReference type="FunFam" id="2.10.25.10:FF:000066">
    <property type="entry name" value="FAT atypical cadherin 4"/>
    <property type="match status" value="1"/>
</dbReference>
<reference evidence="8 10" key="2">
    <citation type="journal article" date="2013" name="Nature">
        <title>Insights into bilaterian evolution from three spiralian genomes.</title>
        <authorList>
            <person name="Simakov O."/>
            <person name="Marletaz F."/>
            <person name="Cho S.J."/>
            <person name="Edsinger-Gonzales E."/>
            <person name="Havlak P."/>
            <person name="Hellsten U."/>
            <person name="Kuo D.H."/>
            <person name="Larsson T."/>
            <person name="Lv J."/>
            <person name="Arendt D."/>
            <person name="Savage R."/>
            <person name="Osoegawa K."/>
            <person name="de Jong P."/>
            <person name="Grimwood J."/>
            <person name="Chapman J.A."/>
            <person name="Shapiro H."/>
            <person name="Aerts A."/>
            <person name="Otillar R.P."/>
            <person name="Terry A.Y."/>
            <person name="Boore J.L."/>
            <person name="Grigoriev I.V."/>
            <person name="Lindberg D.R."/>
            <person name="Seaver E.C."/>
            <person name="Weisblat D.A."/>
            <person name="Putnam N.H."/>
            <person name="Rokhsar D.S."/>
        </authorList>
    </citation>
    <scope>NUCLEOTIDE SEQUENCE</scope>
    <source>
        <strain evidence="8 10">I ESC-2004</strain>
    </source>
</reference>
<evidence type="ECO:0000256" key="4">
    <source>
        <dbReference type="ARBA" id="ARBA00023157"/>
    </source>
</evidence>
<evidence type="ECO:0000256" key="5">
    <source>
        <dbReference type="ARBA" id="ARBA00023180"/>
    </source>
</evidence>
<dbReference type="EMBL" id="AMQN01005308">
    <property type="status" value="NOT_ANNOTATED_CDS"/>
    <property type="molecule type" value="Genomic_DNA"/>
</dbReference>
<feature type="domain" description="EGF-like" evidence="7">
    <location>
        <begin position="207"/>
        <end position="244"/>
    </location>
</feature>
<dbReference type="PROSITE" id="PS01187">
    <property type="entry name" value="EGF_CA"/>
    <property type="match status" value="1"/>
</dbReference>
<evidence type="ECO:0000256" key="2">
    <source>
        <dbReference type="ARBA" id="ARBA00022729"/>
    </source>
</evidence>
<dbReference type="Proteomes" id="UP000014760">
    <property type="component" value="Unassembled WGS sequence"/>
</dbReference>
<evidence type="ECO:0000256" key="1">
    <source>
        <dbReference type="ARBA" id="ARBA00022536"/>
    </source>
</evidence>
<dbReference type="Gene3D" id="2.10.25.10">
    <property type="entry name" value="Laminin"/>
    <property type="match status" value="6"/>
</dbReference>
<dbReference type="SMART" id="SM00181">
    <property type="entry name" value="EGF"/>
    <property type="match status" value="6"/>
</dbReference>
<dbReference type="HOGENOM" id="CLU_698774_0_0_1"/>
<feature type="domain" description="EGF-like" evidence="7">
    <location>
        <begin position="45"/>
        <end position="83"/>
    </location>
</feature>
<feature type="disulfide bond" evidence="6">
    <location>
        <begin position="118"/>
        <end position="127"/>
    </location>
</feature>
<dbReference type="InterPro" id="IPR050751">
    <property type="entry name" value="ECM_structural_protein"/>
</dbReference>
<feature type="disulfide bond" evidence="6">
    <location>
        <begin position="73"/>
        <end position="82"/>
    </location>
</feature>
<dbReference type="PROSITE" id="PS01186">
    <property type="entry name" value="EGF_2"/>
    <property type="match status" value="3"/>
</dbReference>
<dbReference type="PROSITE" id="PS50026">
    <property type="entry name" value="EGF_3"/>
    <property type="match status" value="3"/>
</dbReference>
<reference evidence="10" key="1">
    <citation type="submission" date="2012-12" db="EMBL/GenBank/DDBJ databases">
        <authorList>
            <person name="Hellsten U."/>
            <person name="Grimwood J."/>
            <person name="Chapman J.A."/>
            <person name="Shapiro H."/>
            <person name="Aerts A."/>
            <person name="Otillar R.P."/>
            <person name="Terry A.Y."/>
            <person name="Boore J.L."/>
            <person name="Simakov O."/>
            <person name="Marletaz F."/>
            <person name="Cho S.-J."/>
            <person name="Edsinger-Gonzales E."/>
            <person name="Havlak P."/>
            <person name="Kuo D.-H."/>
            <person name="Larsson T."/>
            <person name="Lv J."/>
            <person name="Arendt D."/>
            <person name="Savage R."/>
            <person name="Osoegawa K."/>
            <person name="de Jong P."/>
            <person name="Lindberg D.R."/>
            <person name="Seaver E.C."/>
            <person name="Weisblat D.A."/>
            <person name="Putnam N.H."/>
            <person name="Grigoriev I.V."/>
            <person name="Rokhsar D.S."/>
        </authorList>
    </citation>
    <scope>NUCLEOTIDE SEQUENCE</scope>
    <source>
        <strain evidence="10">I ESC-2004</strain>
    </source>
</reference>
<comment type="caution">
    <text evidence="6">Lacks conserved residue(s) required for the propagation of feature annotation.</text>
</comment>
<keyword evidence="10" id="KW-1185">Reference proteome</keyword>
<dbReference type="InterPro" id="IPR009030">
    <property type="entry name" value="Growth_fac_rcpt_cys_sf"/>
</dbReference>
<keyword evidence="4 6" id="KW-1015">Disulfide bond</keyword>
<dbReference type="AlphaFoldDB" id="R7VAM9"/>
<protein>
    <recommendedName>
        <fullName evidence="7">EGF-like domain-containing protein</fullName>
    </recommendedName>
</protein>
<proteinExistence type="predicted"/>
<reference evidence="9" key="3">
    <citation type="submission" date="2015-06" db="UniProtKB">
        <authorList>
            <consortium name="EnsemblMetazoa"/>
        </authorList>
    </citation>
    <scope>IDENTIFICATION</scope>
</reference>
<dbReference type="OrthoDB" id="430340at2759"/>
<dbReference type="FunFam" id="2.10.25.10:FF:000038">
    <property type="entry name" value="Fibrillin 2"/>
    <property type="match status" value="1"/>
</dbReference>
<accession>R7VAM9</accession>
<dbReference type="PROSITE" id="PS00022">
    <property type="entry name" value="EGF_1"/>
    <property type="match status" value="3"/>
</dbReference>
<dbReference type="EMBL" id="KB295685">
    <property type="protein sequence ID" value="ELU12745.1"/>
    <property type="molecule type" value="Genomic_DNA"/>
</dbReference>
<organism evidence="8">
    <name type="scientific">Capitella teleta</name>
    <name type="common">Polychaete worm</name>
    <dbReference type="NCBI Taxonomy" id="283909"/>
    <lineage>
        <taxon>Eukaryota</taxon>
        <taxon>Metazoa</taxon>
        <taxon>Spiralia</taxon>
        <taxon>Lophotrochozoa</taxon>
        <taxon>Annelida</taxon>
        <taxon>Polychaeta</taxon>
        <taxon>Sedentaria</taxon>
        <taxon>Scolecida</taxon>
        <taxon>Capitellidae</taxon>
        <taxon>Capitella</taxon>
    </lineage>
</organism>
<keyword evidence="2" id="KW-0732">Signal</keyword>
<dbReference type="InterPro" id="IPR018097">
    <property type="entry name" value="EGF_Ca-bd_CS"/>
</dbReference>
<dbReference type="OMA" id="CAENTCY"/>
<evidence type="ECO:0000313" key="10">
    <source>
        <dbReference type="Proteomes" id="UP000014760"/>
    </source>
</evidence>
<dbReference type="Pfam" id="PF14670">
    <property type="entry name" value="FXa_inhibition"/>
    <property type="match status" value="1"/>
</dbReference>
<dbReference type="FunFam" id="2.10.25.10:FF:000054">
    <property type="entry name" value="Slit guidance ligand 2"/>
    <property type="match status" value="1"/>
</dbReference>
<evidence type="ECO:0000313" key="9">
    <source>
        <dbReference type="EnsemblMetazoa" id="CapteP170418"/>
    </source>
</evidence>
<keyword evidence="1 6" id="KW-0245">EGF-like domain</keyword>
<evidence type="ECO:0000256" key="6">
    <source>
        <dbReference type="PROSITE-ProRule" id="PRU00076"/>
    </source>
</evidence>
<dbReference type="SUPFAM" id="SSF57184">
    <property type="entry name" value="Growth factor receptor domain"/>
    <property type="match status" value="1"/>
</dbReference>
<dbReference type="Pfam" id="PF00008">
    <property type="entry name" value="EGF"/>
    <property type="match status" value="3"/>
</dbReference>
<feature type="disulfide bond" evidence="6">
    <location>
        <begin position="234"/>
        <end position="243"/>
    </location>
</feature>
<dbReference type="Pfam" id="PF12662">
    <property type="entry name" value="cEGF"/>
    <property type="match status" value="1"/>
</dbReference>
<name>R7VAM9_CAPTE</name>
<dbReference type="SMART" id="SM00179">
    <property type="entry name" value="EGF_CA"/>
    <property type="match status" value="5"/>
</dbReference>
<dbReference type="CDD" id="cd00054">
    <property type="entry name" value="EGF_CA"/>
    <property type="match status" value="3"/>
</dbReference>
<dbReference type="PANTHER" id="PTHR24034">
    <property type="entry name" value="EGF-LIKE DOMAIN-CONTAINING PROTEIN"/>
    <property type="match status" value="1"/>
</dbReference>
<feature type="domain" description="EGF-like" evidence="7">
    <location>
        <begin position="89"/>
        <end position="128"/>
    </location>
</feature>
<dbReference type="SUPFAM" id="SSF57196">
    <property type="entry name" value="EGF/Laminin"/>
    <property type="match status" value="4"/>
</dbReference>
<keyword evidence="3" id="KW-0677">Repeat</keyword>
<dbReference type="InterPro" id="IPR000742">
    <property type="entry name" value="EGF"/>
</dbReference>
<dbReference type="STRING" id="283909.R7VAM9"/>
<dbReference type="InterPro" id="IPR001881">
    <property type="entry name" value="EGF-like_Ca-bd_dom"/>
</dbReference>
<evidence type="ECO:0000313" key="8">
    <source>
        <dbReference type="EMBL" id="ELU12745.1"/>
    </source>
</evidence>
<sequence>MECLNRELINCDEETVTIVKKQVLDLETKYKDWLVTERLEDETCFDACSSSPCENHGICVLNETLTDGFYCKCIEGFEGEFCEIHKCQEISQCDPNPCKNHATCIEPEDGSYGYTCKCLPGYTGAHCDIDIIDPCVGLSCDHICLRDAAICSCHLGYTLAADGSTCLDVNECVEASENLCDANSTCSNIEGSYECVCKESNMMLECTSYCSKTQPCQNDGVCLDGAYGSFTCVCSDSFTGEFCQFDINECETDKHGCSHFCENFEGGYQCGCHSGYALEEDRQTCVGEFVLHDQFIIKNADYMYADEDKVTITTTVGRHVVLKMAIKTEWQEDLKDMNSVVAALWSSDFEKLVRPSSCVHQSSLQFSSTASTNLQKIPRCDCLQSAEVLQIKRRL</sequence>
<dbReference type="EnsemblMetazoa" id="CapteT170418">
    <property type="protein sequence ID" value="CapteP170418"/>
    <property type="gene ID" value="CapteG170418"/>
</dbReference>
<gene>
    <name evidence="8" type="ORF">CAPTEDRAFT_170418</name>
</gene>